<dbReference type="Proteomes" id="UP001185659">
    <property type="component" value="Unassembled WGS sequence"/>
</dbReference>
<gene>
    <name evidence="1" type="ORF">R2G56_08405</name>
</gene>
<protein>
    <submittedName>
        <fullName evidence="1">Uncharacterized protein</fullName>
    </submittedName>
</protein>
<evidence type="ECO:0000313" key="1">
    <source>
        <dbReference type="EMBL" id="MDV6226305.1"/>
    </source>
</evidence>
<name>A0ABU4AJ91_9HYPH</name>
<sequence length="69" mass="7882">MVRRCTHFVGFRGEEYHSAVKAFGPPDFIHRGWDKRAQREIADCDLVVFAKGTAEQEPRARSYDDLLAG</sequence>
<proteinExistence type="predicted"/>
<evidence type="ECO:0000313" key="2">
    <source>
        <dbReference type="Proteomes" id="UP001185659"/>
    </source>
</evidence>
<organism evidence="1 2">
    <name type="scientific">Nitratireductor aquimarinus</name>
    <dbReference type="NCBI Taxonomy" id="889300"/>
    <lineage>
        <taxon>Bacteria</taxon>
        <taxon>Pseudomonadati</taxon>
        <taxon>Pseudomonadota</taxon>
        <taxon>Alphaproteobacteria</taxon>
        <taxon>Hyphomicrobiales</taxon>
        <taxon>Phyllobacteriaceae</taxon>
        <taxon>Nitratireductor</taxon>
    </lineage>
</organism>
<reference evidence="1 2" key="1">
    <citation type="submission" date="2023-10" db="EMBL/GenBank/DDBJ databases">
        <authorList>
            <person name="Venkata Ramana C."/>
            <person name="Sasikala C."/>
            <person name="Dhurka M."/>
        </authorList>
    </citation>
    <scope>NUCLEOTIDE SEQUENCE [LARGE SCALE GENOMIC DNA]</scope>
    <source>
        <strain evidence="1 2">KCTC 32151</strain>
    </source>
</reference>
<dbReference type="EMBL" id="JAWLIP010000003">
    <property type="protein sequence ID" value="MDV6226305.1"/>
    <property type="molecule type" value="Genomic_DNA"/>
</dbReference>
<keyword evidence="2" id="KW-1185">Reference proteome</keyword>
<comment type="caution">
    <text evidence="1">The sequence shown here is derived from an EMBL/GenBank/DDBJ whole genome shotgun (WGS) entry which is preliminary data.</text>
</comment>
<accession>A0ABU4AJ91</accession>
<dbReference type="RefSeq" id="WP_317560987.1">
    <property type="nucleotide sequence ID" value="NZ_JAWLIP010000003.1"/>
</dbReference>